<dbReference type="Proteomes" id="UP001560267">
    <property type="component" value="Unassembled WGS sequence"/>
</dbReference>
<dbReference type="EC" id="2.4.-.-" evidence="3"/>
<gene>
    <name evidence="3" type="ORF">AB6A68_00615</name>
</gene>
<keyword evidence="3" id="KW-0808">Transferase</keyword>
<reference evidence="3 4" key="1">
    <citation type="submission" date="2024-07" db="EMBL/GenBank/DDBJ databases">
        <title>Draft Genome Sequence of Ferrimicrobium acidiphilum Strain YE2023, Isolated from a Pulp of Bioleach Reactor.</title>
        <authorList>
            <person name="Elkina Y.A."/>
            <person name="Bulaeva A.G."/>
            <person name="Beletsky A.V."/>
            <person name="Mardanov A.V."/>
        </authorList>
    </citation>
    <scope>NUCLEOTIDE SEQUENCE [LARGE SCALE GENOMIC DNA]</scope>
    <source>
        <strain evidence="3 4">YE2023</strain>
    </source>
</reference>
<protein>
    <submittedName>
        <fullName evidence="3">Glycosyltransferase family 2 protein</fullName>
        <ecNumber evidence="3">2.4.-.-</ecNumber>
    </submittedName>
</protein>
<keyword evidence="1" id="KW-1133">Transmembrane helix</keyword>
<feature type="transmembrane region" description="Helical" evidence="1">
    <location>
        <begin position="331"/>
        <end position="351"/>
    </location>
</feature>
<proteinExistence type="predicted"/>
<organism evidence="3 4">
    <name type="scientific">Ferrimicrobium acidiphilum</name>
    <dbReference type="NCBI Taxonomy" id="121039"/>
    <lineage>
        <taxon>Bacteria</taxon>
        <taxon>Bacillati</taxon>
        <taxon>Actinomycetota</taxon>
        <taxon>Acidimicrobiia</taxon>
        <taxon>Acidimicrobiales</taxon>
        <taxon>Acidimicrobiaceae</taxon>
        <taxon>Ferrimicrobium</taxon>
    </lineage>
</organism>
<keyword evidence="1" id="KW-0812">Transmembrane</keyword>
<dbReference type="RefSeq" id="WP_369084056.1">
    <property type="nucleotide sequence ID" value="NZ_JBFSHR010000002.1"/>
</dbReference>
<dbReference type="PANTHER" id="PTHR43646">
    <property type="entry name" value="GLYCOSYLTRANSFERASE"/>
    <property type="match status" value="1"/>
</dbReference>
<dbReference type="PANTHER" id="PTHR43646:SF3">
    <property type="entry name" value="SLR1566 PROTEIN"/>
    <property type="match status" value="1"/>
</dbReference>
<dbReference type="Gene3D" id="3.90.550.10">
    <property type="entry name" value="Spore Coat Polysaccharide Biosynthesis Protein SpsA, Chain A"/>
    <property type="match status" value="1"/>
</dbReference>
<comment type="caution">
    <text evidence="3">The sequence shown here is derived from an EMBL/GenBank/DDBJ whole genome shotgun (WGS) entry which is preliminary data.</text>
</comment>
<keyword evidence="3" id="KW-0328">Glycosyltransferase</keyword>
<feature type="transmembrane region" description="Helical" evidence="1">
    <location>
        <begin position="307"/>
        <end position="325"/>
    </location>
</feature>
<keyword evidence="1" id="KW-0472">Membrane</keyword>
<dbReference type="Pfam" id="PF00535">
    <property type="entry name" value="Glycos_transf_2"/>
    <property type="match status" value="1"/>
</dbReference>
<evidence type="ECO:0000259" key="2">
    <source>
        <dbReference type="Pfam" id="PF00535"/>
    </source>
</evidence>
<keyword evidence="4" id="KW-1185">Reference proteome</keyword>
<feature type="domain" description="Glycosyltransferase 2-like" evidence="2">
    <location>
        <begin position="50"/>
        <end position="165"/>
    </location>
</feature>
<dbReference type="EMBL" id="JBFSHR010000002">
    <property type="protein sequence ID" value="MEX6428347.1"/>
    <property type="molecule type" value="Genomic_DNA"/>
</dbReference>
<name>A0ABV3XYG3_9ACTN</name>
<evidence type="ECO:0000313" key="4">
    <source>
        <dbReference type="Proteomes" id="UP001560267"/>
    </source>
</evidence>
<sequence length="373" mass="40644">MHFVSVYWPLLAVVAETVGGWRLLFPVGMNPHIEAAIGELAQWDEGVVEVVIPARNEAVSLPYLLASLASQEGVRFRTTVIDDRSSDATIQVAGSFGCRVLRVQERLGNNPKAAALAAWTPLASTRIVIFLDADVKLVDSRALSRLVAEAGLHPKDLISVQPFHRMVRAYEQAAFFPNLIAVIASGAFLPTRRSQSRAAFGPVLCCWVERYREIGGHRAVTDAILDDQALGARFRDAGGSVLLMAGRGWIEFRMYPNGFASLLEGFRKNLVTGAFSVRGVGALVATFIVVAELAAAVALARSGWSRLPAANAVLGIVCLATTLTARRIGSFRWYSVVAQLAYLVIFLWLVASSGVDVLRGQTHWRGQTMRMRR</sequence>
<dbReference type="GO" id="GO:0016757">
    <property type="term" value="F:glycosyltransferase activity"/>
    <property type="evidence" value="ECO:0007669"/>
    <property type="project" value="UniProtKB-KW"/>
</dbReference>
<dbReference type="InterPro" id="IPR029044">
    <property type="entry name" value="Nucleotide-diphossugar_trans"/>
</dbReference>
<dbReference type="SUPFAM" id="SSF53448">
    <property type="entry name" value="Nucleotide-diphospho-sugar transferases"/>
    <property type="match status" value="1"/>
</dbReference>
<dbReference type="InterPro" id="IPR001173">
    <property type="entry name" value="Glyco_trans_2-like"/>
</dbReference>
<accession>A0ABV3XYG3</accession>
<evidence type="ECO:0000313" key="3">
    <source>
        <dbReference type="EMBL" id="MEX6428347.1"/>
    </source>
</evidence>
<feature type="transmembrane region" description="Helical" evidence="1">
    <location>
        <begin position="280"/>
        <end position="300"/>
    </location>
</feature>
<evidence type="ECO:0000256" key="1">
    <source>
        <dbReference type="SAM" id="Phobius"/>
    </source>
</evidence>